<dbReference type="HOGENOM" id="CLU_070543_0_1_9"/>
<dbReference type="OrthoDB" id="5295733at2"/>
<dbReference type="PANTHER" id="PTHR30238:SF4">
    <property type="entry name" value="SLL1022 PROTEIN"/>
    <property type="match status" value="1"/>
</dbReference>
<protein>
    <submittedName>
        <fullName evidence="7">Integral membrane protein, YjbE family</fullName>
    </submittedName>
</protein>
<feature type="transmembrane region" description="Helical" evidence="6">
    <location>
        <begin position="109"/>
        <end position="128"/>
    </location>
</feature>
<dbReference type="GO" id="GO:0016020">
    <property type="term" value="C:membrane"/>
    <property type="evidence" value="ECO:0007669"/>
    <property type="project" value="UniProtKB-SubCell"/>
</dbReference>
<reference evidence="7 8" key="1">
    <citation type="journal article" date="2011" name="Stand. Genomic Sci.">
        <title>Complete genome sequence of Syntrophobotulus glycolicus type strain (FlGlyR).</title>
        <authorList>
            <person name="Han C."/>
            <person name="Mwirichia R."/>
            <person name="Chertkov O."/>
            <person name="Held B."/>
            <person name="Lapidus A."/>
            <person name="Nolan M."/>
            <person name="Lucas S."/>
            <person name="Hammon N."/>
            <person name="Deshpande S."/>
            <person name="Cheng J.F."/>
            <person name="Tapia R."/>
            <person name="Goodwin L."/>
            <person name="Pitluck S."/>
            <person name="Huntemann M."/>
            <person name="Liolios K."/>
            <person name="Ivanova N."/>
            <person name="Pagani I."/>
            <person name="Mavromatis K."/>
            <person name="Ovchinikova G."/>
            <person name="Pati A."/>
            <person name="Chen A."/>
            <person name="Palaniappan K."/>
            <person name="Land M."/>
            <person name="Hauser L."/>
            <person name="Brambilla E.M."/>
            <person name="Rohde M."/>
            <person name="Spring S."/>
            <person name="Sikorski J."/>
            <person name="Goker M."/>
            <person name="Woyke T."/>
            <person name="Bristow J."/>
            <person name="Eisen J.A."/>
            <person name="Markowitz V."/>
            <person name="Hugenholtz P."/>
            <person name="Kyrpides N.C."/>
            <person name="Klenk H.P."/>
            <person name="Detter J.C."/>
        </authorList>
    </citation>
    <scope>NUCLEOTIDE SEQUENCE [LARGE SCALE GENOMIC DNA]</scope>
    <source>
        <strain evidence="8">DSM 8271 / FlGlyR</strain>
    </source>
</reference>
<feature type="transmembrane region" description="Helical" evidence="6">
    <location>
        <begin position="194"/>
        <end position="213"/>
    </location>
</feature>
<dbReference type="EMBL" id="CP002547">
    <property type="protein sequence ID" value="ADY54814.1"/>
    <property type="molecule type" value="Genomic_DNA"/>
</dbReference>
<evidence type="ECO:0000256" key="2">
    <source>
        <dbReference type="ARBA" id="ARBA00007511"/>
    </source>
</evidence>
<reference evidence="8" key="2">
    <citation type="submission" date="2011-02" db="EMBL/GenBank/DDBJ databases">
        <title>The complete genome of Syntrophobotulus glycolicus DSM 8271.</title>
        <authorList>
            <person name="Lucas S."/>
            <person name="Copeland A."/>
            <person name="Lapidus A."/>
            <person name="Bruce D."/>
            <person name="Goodwin L."/>
            <person name="Pitluck S."/>
            <person name="Kyrpides N."/>
            <person name="Mavromatis K."/>
            <person name="Pagani I."/>
            <person name="Ivanova N."/>
            <person name="Mikhailova N."/>
            <person name="Chertkov O."/>
            <person name="Held B."/>
            <person name="Detter J.C."/>
            <person name="Tapia R."/>
            <person name="Han C."/>
            <person name="Land M."/>
            <person name="Hauser L."/>
            <person name="Markowitz V."/>
            <person name="Cheng J.-F."/>
            <person name="Hugenholtz P."/>
            <person name="Woyke T."/>
            <person name="Wu D."/>
            <person name="Spring S."/>
            <person name="Schroeder M."/>
            <person name="Brambilla E."/>
            <person name="Klenk H.-P."/>
            <person name="Eisen J.A."/>
        </authorList>
    </citation>
    <scope>NUCLEOTIDE SEQUENCE [LARGE SCALE GENOMIC DNA]</scope>
    <source>
        <strain evidence="8">DSM 8271 / FlGlyR</strain>
    </source>
</reference>
<feature type="transmembrane region" description="Helical" evidence="6">
    <location>
        <begin position="12"/>
        <end position="33"/>
    </location>
</feature>
<sequence>MDFMVPGIVSAVLSVILIDLVLGGDNAIVIGLAARNLPKQIQKKVIFWGTAGAIAIRILATFLVVFLLRIPGLQLAGGLVLIWMAYKLLTDEKKDHEAKECTDFKTAIITIIVADFAMGLDNILAIAGTAQNNFMVVVLGLLISIPLIVFGSTIVIRLIEHFPLIIYIGSAVIAHTAGTMITHESFVKSLLAPYPSLQFIFLAFIIIGVLIAGKLKKIQRNRIIT</sequence>
<evidence type="ECO:0000313" key="7">
    <source>
        <dbReference type="EMBL" id="ADY54814.1"/>
    </source>
</evidence>
<comment type="subcellular location">
    <subcellularLocation>
        <location evidence="1">Membrane</location>
        <topology evidence="1">Multi-pass membrane protein</topology>
    </subcellularLocation>
</comment>
<dbReference type="AlphaFoldDB" id="F0SY64"/>
<keyword evidence="5 6" id="KW-0472">Membrane</keyword>
<dbReference type="Pfam" id="PF03741">
    <property type="entry name" value="TerC"/>
    <property type="match status" value="1"/>
</dbReference>
<keyword evidence="4 6" id="KW-1133">Transmembrane helix</keyword>
<dbReference type="Proteomes" id="UP000007488">
    <property type="component" value="Chromosome"/>
</dbReference>
<comment type="similarity">
    <text evidence="2">Belongs to the TerC family.</text>
</comment>
<keyword evidence="3 6" id="KW-0812">Transmembrane</keyword>
<proteinExistence type="inferred from homology"/>
<evidence type="ECO:0000256" key="3">
    <source>
        <dbReference type="ARBA" id="ARBA00022692"/>
    </source>
</evidence>
<feature type="transmembrane region" description="Helical" evidence="6">
    <location>
        <begin position="162"/>
        <end position="182"/>
    </location>
</feature>
<dbReference type="KEGG" id="sgy:Sgly_0448"/>
<evidence type="ECO:0000313" key="8">
    <source>
        <dbReference type="Proteomes" id="UP000007488"/>
    </source>
</evidence>
<organism evidence="7 8">
    <name type="scientific">Syntrophobotulus glycolicus (strain DSM 8271 / FlGlyR)</name>
    <dbReference type="NCBI Taxonomy" id="645991"/>
    <lineage>
        <taxon>Bacteria</taxon>
        <taxon>Bacillati</taxon>
        <taxon>Bacillota</taxon>
        <taxon>Clostridia</taxon>
        <taxon>Eubacteriales</taxon>
        <taxon>Desulfitobacteriaceae</taxon>
        <taxon>Syntrophobotulus</taxon>
    </lineage>
</organism>
<dbReference type="RefSeq" id="WP_013623685.1">
    <property type="nucleotide sequence ID" value="NC_015172.1"/>
</dbReference>
<dbReference type="PANTHER" id="PTHR30238">
    <property type="entry name" value="MEMBRANE BOUND PREDICTED REDOX MODULATOR"/>
    <property type="match status" value="1"/>
</dbReference>
<evidence type="ECO:0000256" key="1">
    <source>
        <dbReference type="ARBA" id="ARBA00004141"/>
    </source>
</evidence>
<keyword evidence="8" id="KW-1185">Reference proteome</keyword>
<evidence type="ECO:0000256" key="6">
    <source>
        <dbReference type="SAM" id="Phobius"/>
    </source>
</evidence>
<dbReference type="InterPro" id="IPR022301">
    <property type="entry name" value="Integral_membrane_YjbE"/>
</dbReference>
<evidence type="ECO:0000256" key="4">
    <source>
        <dbReference type="ARBA" id="ARBA00022989"/>
    </source>
</evidence>
<dbReference type="STRING" id="645991.Sgly_0448"/>
<dbReference type="InterPro" id="IPR005496">
    <property type="entry name" value="Integral_membrane_TerC"/>
</dbReference>
<dbReference type="NCBIfam" id="TIGR03717">
    <property type="entry name" value="R_switched_YjbE"/>
    <property type="match status" value="1"/>
</dbReference>
<name>F0SY64_SYNGF</name>
<evidence type="ECO:0000256" key="5">
    <source>
        <dbReference type="ARBA" id="ARBA00023136"/>
    </source>
</evidence>
<feature type="transmembrane region" description="Helical" evidence="6">
    <location>
        <begin position="134"/>
        <end position="155"/>
    </location>
</feature>
<gene>
    <name evidence="7" type="ordered locus">Sgly_0448</name>
</gene>
<dbReference type="eggNOG" id="COG0861">
    <property type="taxonomic scope" value="Bacteria"/>
</dbReference>
<feature type="transmembrane region" description="Helical" evidence="6">
    <location>
        <begin position="72"/>
        <end position="89"/>
    </location>
</feature>
<accession>F0SY64</accession>
<feature type="transmembrane region" description="Helical" evidence="6">
    <location>
        <begin position="45"/>
        <end position="66"/>
    </location>
</feature>